<dbReference type="AlphaFoldDB" id="A0A0F9T7W7"/>
<evidence type="ECO:0008006" key="2">
    <source>
        <dbReference type="Google" id="ProtNLM"/>
    </source>
</evidence>
<sequence>MKDRPILFSTDMVKAILEGRKAMTRRIIKKEIKKELYPGELLEYCPYGQVGDRLWVRETWRTGRGLDGLPPRLSGVNSPFQYKADMSSVRGNDVTKYSPWGKWRPSIFMPRWASRINLEITGVRVERLREITLDDIQLEGFKETNLPPLKDDIKAHESFRKGLLALDLATRFGRYWDTLNAKRGYGWSVNPWVWVVDFKQKGNNI</sequence>
<dbReference type="EMBL" id="LAZR01001412">
    <property type="protein sequence ID" value="KKN45081.1"/>
    <property type="molecule type" value="Genomic_DNA"/>
</dbReference>
<name>A0A0F9T7W7_9ZZZZ</name>
<proteinExistence type="predicted"/>
<accession>A0A0F9T7W7</accession>
<organism evidence="1">
    <name type="scientific">marine sediment metagenome</name>
    <dbReference type="NCBI Taxonomy" id="412755"/>
    <lineage>
        <taxon>unclassified sequences</taxon>
        <taxon>metagenomes</taxon>
        <taxon>ecological metagenomes</taxon>
    </lineage>
</organism>
<protein>
    <recommendedName>
        <fullName evidence="2">ASCH domain-containing protein</fullName>
    </recommendedName>
</protein>
<gene>
    <name evidence="1" type="ORF">LCGC14_0686630</name>
</gene>
<reference evidence="1" key="1">
    <citation type="journal article" date="2015" name="Nature">
        <title>Complex archaea that bridge the gap between prokaryotes and eukaryotes.</title>
        <authorList>
            <person name="Spang A."/>
            <person name="Saw J.H."/>
            <person name="Jorgensen S.L."/>
            <person name="Zaremba-Niedzwiedzka K."/>
            <person name="Martijn J."/>
            <person name="Lind A.E."/>
            <person name="van Eijk R."/>
            <person name="Schleper C."/>
            <person name="Guy L."/>
            <person name="Ettema T.J."/>
        </authorList>
    </citation>
    <scope>NUCLEOTIDE SEQUENCE</scope>
</reference>
<comment type="caution">
    <text evidence="1">The sequence shown here is derived from an EMBL/GenBank/DDBJ whole genome shotgun (WGS) entry which is preliminary data.</text>
</comment>
<evidence type="ECO:0000313" key="1">
    <source>
        <dbReference type="EMBL" id="KKN45081.1"/>
    </source>
</evidence>